<gene>
    <name evidence="2" type="ORF">CLOSTHATH_07498</name>
</gene>
<dbReference type="HOGENOM" id="CLU_2579455_0_0_9"/>
<dbReference type="RefSeq" id="WP_006777919.1">
    <property type="nucleotide sequence ID" value="NZ_GG668216.1"/>
</dbReference>
<dbReference type="EMBL" id="ACIO01001190">
    <property type="protein sequence ID" value="EFC94329.1"/>
    <property type="molecule type" value="Genomic_DNA"/>
</dbReference>
<feature type="region of interest" description="Disordered" evidence="1">
    <location>
        <begin position="1"/>
        <end position="22"/>
    </location>
</feature>
<feature type="compositionally biased region" description="Polar residues" evidence="1">
    <location>
        <begin position="1"/>
        <end position="14"/>
    </location>
</feature>
<protein>
    <submittedName>
        <fullName evidence="2">Uncharacterized protein</fullName>
    </submittedName>
</protein>
<dbReference type="Proteomes" id="UP000004968">
    <property type="component" value="Unassembled WGS sequence"/>
</dbReference>
<organism evidence="2 3">
    <name type="scientific">Hungatella hathewayi DSM 13479</name>
    <dbReference type="NCBI Taxonomy" id="566550"/>
    <lineage>
        <taxon>Bacteria</taxon>
        <taxon>Bacillati</taxon>
        <taxon>Bacillota</taxon>
        <taxon>Clostridia</taxon>
        <taxon>Lachnospirales</taxon>
        <taxon>Lachnospiraceae</taxon>
        <taxon>Hungatella</taxon>
    </lineage>
</organism>
<sequence>MQIQFQPFTHSTDTGRLPEDSERLAIPELSDGFDRELSSLADGVAGSMTPVSYYSDRVPCGLYAIHISLTAVEEAEQIFLF</sequence>
<evidence type="ECO:0000256" key="1">
    <source>
        <dbReference type="SAM" id="MobiDB-lite"/>
    </source>
</evidence>
<accession>D3AV26</accession>
<feature type="non-terminal residue" evidence="2">
    <location>
        <position position="81"/>
    </location>
</feature>
<evidence type="ECO:0000313" key="3">
    <source>
        <dbReference type="Proteomes" id="UP000004968"/>
    </source>
</evidence>
<proteinExistence type="predicted"/>
<evidence type="ECO:0000313" key="2">
    <source>
        <dbReference type="EMBL" id="EFC94329.1"/>
    </source>
</evidence>
<comment type="caution">
    <text evidence="2">The sequence shown here is derived from an EMBL/GenBank/DDBJ whole genome shotgun (WGS) entry which is preliminary data.</text>
</comment>
<name>D3AV26_9FIRM</name>
<reference evidence="2 3" key="1">
    <citation type="submission" date="2010-01" db="EMBL/GenBank/DDBJ databases">
        <authorList>
            <person name="Weinstock G."/>
            <person name="Sodergren E."/>
            <person name="Clifton S."/>
            <person name="Fulton L."/>
            <person name="Fulton B."/>
            <person name="Courtney L."/>
            <person name="Fronick C."/>
            <person name="Harrison M."/>
            <person name="Strong C."/>
            <person name="Farmer C."/>
            <person name="Delahaunty K."/>
            <person name="Markovic C."/>
            <person name="Hall O."/>
            <person name="Minx P."/>
            <person name="Tomlinson C."/>
            <person name="Mitreva M."/>
            <person name="Nelson J."/>
            <person name="Hou S."/>
            <person name="Wollam A."/>
            <person name="Pepin K.H."/>
            <person name="Johnson M."/>
            <person name="Bhonagiri V."/>
            <person name="Nash W.E."/>
            <person name="Warren W."/>
            <person name="Chinwalla A."/>
            <person name="Mardis E.R."/>
            <person name="Wilson R.K."/>
        </authorList>
    </citation>
    <scope>NUCLEOTIDE SEQUENCE [LARGE SCALE GENOMIC DNA]</scope>
    <source>
        <strain evidence="2 3">DSM 13479</strain>
    </source>
</reference>
<dbReference type="AlphaFoldDB" id="D3AV26"/>